<comment type="caution">
    <text evidence="2">The sequence shown here is derived from an EMBL/GenBank/DDBJ whole genome shotgun (WGS) entry which is preliminary data.</text>
</comment>
<evidence type="ECO:0000313" key="3">
    <source>
        <dbReference type="Proteomes" id="UP000813444"/>
    </source>
</evidence>
<evidence type="ECO:0000313" key="2">
    <source>
        <dbReference type="EMBL" id="KAH7321024.1"/>
    </source>
</evidence>
<accession>A0A8K0SXP0</accession>
<reference evidence="2" key="1">
    <citation type="journal article" date="2021" name="Nat. Commun.">
        <title>Genetic determinants of endophytism in the Arabidopsis root mycobiome.</title>
        <authorList>
            <person name="Mesny F."/>
            <person name="Miyauchi S."/>
            <person name="Thiergart T."/>
            <person name="Pickel B."/>
            <person name="Atanasova L."/>
            <person name="Karlsson M."/>
            <person name="Huettel B."/>
            <person name="Barry K.W."/>
            <person name="Haridas S."/>
            <person name="Chen C."/>
            <person name="Bauer D."/>
            <person name="Andreopoulos W."/>
            <person name="Pangilinan J."/>
            <person name="LaButti K."/>
            <person name="Riley R."/>
            <person name="Lipzen A."/>
            <person name="Clum A."/>
            <person name="Drula E."/>
            <person name="Henrissat B."/>
            <person name="Kohler A."/>
            <person name="Grigoriev I.V."/>
            <person name="Martin F.M."/>
            <person name="Hacquard S."/>
        </authorList>
    </citation>
    <scope>NUCLEOTIDE SEQUENCE</scope>
    <source>
        <strain evidence="2">MPI-CAGE-CH-0235</strain>
    </source>
</reference>
<evidence type="ECO:0000256" key="1">
    <source>
        <dbReference type="SAM" id="MobiDB-lite"/>
    </source>
</evidence>
<feature type="region of interest" description="Disordered" evidence="1">
    <location>
        <begin position="262"/>
        <end position="285"/>
    </location>
</feature>
<dbReference type="OrthoDB" id="3432781at2759"/>
<keyword evidence="3" id="KW-1185">Reference proteome</keyword>
<dbReference type="AlphaFoldDB" id="A0A8K0SXP0"/>
<name>A0A8K0SXP0_9HYPO</name>
<dbReference type="InterPro" id="IPR025213">
    <property type="entry name" value="Sim4_Fta2"/>
</dbReference>
<dbReference type="Proteomes" id="UP000813444">
    <property type="component" value="Unassembled WGS sequence"/>
</dbReference>
<protein>
    <submittedName>
        <fullName evidence="2">Kinetochore Sim4 complex subunit FTA2-domain-containing protein</fullName>
    </submittedName>
</protein>
<sequence length="285" mass="32503">MSRQKPSHIPEELPPCNGPKLEQFKHHKSPIEWRERLDAHRDNDDATEGFVFRAIIKRREYAIKVFKFFNPRSTEPFWGPVVGRDTPLDTAAYYSDPFFAECRAYGRINKAVKQRKLRGDVAIPCHGFLFLQKRDEEALDRYDLDFNLDNVDLDYQNSTVAGCRLRAIVKDIASSDPGVGTQNLGRILSGISALNKAKVYSHDIQLDNFRDGRLVDFGCSITEPHLFLKALNEASASGYREADRVQFDNMVVMEKIPNPKQIRALPDPKYTQKLRSSARGKASTK</sequence>
<gene>
    <name evidence="2" type="ORF">B0I35DRAFT_477551</name>
</gene>
<dbReference type="EMBL" id="JAGPNK010000005">
    <property type="protein sequence ID" value="KAH7321024.1"/>
    <property type="molecule type" value="Genomic_DNA"/>
</dbReference>
<organism evidence="2 3">
    <name type="scientific">Stachybotrys elegans</name>
    <dbReference type="NCBI Taxonomy" id="80388"/>
    <lineage>
        <taxon>Eukaryota</taxon>
        <taxon>Fungi</taxon>
        <taxon>Dikarya</taxon>
        <taxon>Ascomycota</taxon>
        <taxon>Pezizomycotina</taxon>
        <taxon>Sordariomycetes</taxon>
        <taxon>Hypocreomycetidae</taxon>
        <taxon>Hypocreales</taxon>
        <taxon>Stachybotryaceae</taxon>
        <taxon>Stachybotrys</taxon>
    </lineage>
</organism>
<proteinExistence type="predicted"/>
<dbReference type="Pfam" id="PF13095">
    <property type="entry name" value="FTA2"/>
    <property type="match status" value="1"/>
</dbReference>
<feature type="compositionally biased region" description="Basic residues" evidence="1">
    <location>
        <begin position="276"/>
        <end position="285"/>
    </location>
</feature>
<feature type="region of interest" description="Disordered" evidence="1">
    <location>
        <begin position="1"/>
        <end position="21"/>
    </location>
</feature>